<dbReference type="Pfam" id="PF02371">
    <property type="entry name" value="Transposase_20"/>
    <property type="match status" value="1"/>
</dbReference>
<proteinExistence type="predicted"/>
<name>A0A1F4NQP2_UNCK3</name>
<dbReference type="GO" id="GO:0006313">
    <property type="term" value="P:DNA transposition"/>
    <property type="evidence" value="ECO:0007669"/>
    <property type="project" value="InterPro"/>
</dbReference>
<dbReference type="AlphaFoldDB" id="A0A1F4NQP2"/>
<sequence>MSAEGEPRPTQVHFWEEDASWIEMETDSILETEDDELEFVTKVFTDDVIAMVLGGSGDPLGVALARVGAKVLRIPSFLLKEERGTGDKNNDAELLAFLVRTKPDLFYEMLERDISVVKVTALWQISEEAMMTRISCGNRIHQRCVGRILMESGMCLEGKIKDQVKSILANDKIYQALEADENRYLREMTKALEQLDIYVKLFKPLEGVGPKIAARVISAVQDIRRFPTEHAFKSYCGLSVGPEGEFVRHKRGQVGNYSPTARQAFYLLQDQFNRRPKSPWGQKLLENKRKLREIHPEPIQAENKSGKMVRKYSDGHILKMAQWRTTTQFAVWLYREWTKIATTE</sequence>
<dbReference type="GO" id="GO:0004803">
    <property type="term" value="F:transposase activity"/>
    <property type="evidence" value="ECO:0007669"/>
    <property type="project" value="InterPro"/>
</dbReference>
<accession>A0A1F4NQP2</accession>
<dbReference type="EMBL" id="METD01000001">
    <property type="protein sequence ID" value="OGB73793.1"/>
    <property type="molecule type" value="Genomic_DNA"/>
</dbReference>
<dbReference type="Proteomes" id="UP000178085">
    <property type="component" value="Unassembled WGS sequence"/>
</dbReference>
<organism evidence="2 3">
    <name type="scientific">candidate division Kazan bacterium RIFCSPLOWO2_01_FULL_45_19</name>
    <dbReference type="NCBI Taxonomy" id="1798538"/>
    <lineage>
        <taxon>Bacteria</taxon>
        <taxon>Bacteria division Kazan-3B-28</taxon>
    </lineage>
</organism>
<protein>
    <recommendedName>
        <fullName evidence="1">Transposase IS116/IS110/IS902 C-terminal domain-containing protein</fullName>
    </recommendedName>
</protein>
<comment type="caution">
    <text evidence="2">The sequence shown here is derived from an EMBL/GenBank/DDBJ whole genome shotgun (WGS) entry which is preliminary data.</text>
</comment>
<evidence type="ECO:0000259" key="1">
    <source>
        <dbReference type="Pfam" id="PF02371"/>
    </source>
</evidence>
<dbReference type="PANTHER" id="PTHR33055">
    <property type="entry name" value="TRANSPOSASE FOR INSERTION SEQUENCE ELEMENT IS1111A"/>
    <property type="match status" value="1"/>
</dbReference>
<evidence type="ECO:0000313" key="2">
    <source>
        <dbReference type="EMBL" id="OGB73793.1"/>
    </source>
</evidence>
<dbReference type="InterPro" id="IPR003346">
    <property type="entry name" value="Transposase_20"/>
</dbReference>
<gene>
    <name evidence="2" type="ORF">A3K51_03125</name>
</gene>
<reference evidence="2 3" key="1">
    <citation type="journal article" date="2016" name="Nat. Commun.">
        <title>Thousands of microbial genomes shed light on interconnected biogeochemical processes in an aquifer system.</title>
        <authorList>
            <person name="Anantharaman K."/>
            <person name="Brown C.T."/>
            <person name="Hug L.A."/>
            <person name="Sharon I."/>
            <person name="Castelle C.J."/>
            <person name="Probst A.J."/>
            <person name="Thomas B.C."/>
            <person name="Singh A."/>
            <person name="Wilkins M.J."/>
            <person name="Karaoz U."/>
            <person name="Brodie E.L."/>
            <person name="Williams K.H."/>
            <person name="Hubbard S.S."/>
            <person name="Banfield J.F."/>
        </authorList>
    </citation>
    <scope>NUCLEOTIDE SEQUENCE [LARGE SCALE GENOMIC DNA]</scope>
</reference>
<dbReference type="InterPro" id="IPR047650">
    <property type="entry name" value="Transpos_IS110"/>
</dbReference>
<feature type="domain" description="Transposase IS116/IS110/IS902 C-terminal" evidence="1">
    <location>
        <begin position="201"/>
        <end position="267"/>
    </location>
</feature>
<evidence type="ECO:0000313" key="3">
    <source>
        <dbReference type="Proteomes" id="UP000178085"/>
    </source>
</evidence>
<dbReference type="GO" id="GO:0003677">
    <property type="term" value="F:DNA binding"/>
    <property type="evidence" value="ECO:0007669"/>
    <property type="project" value="InterPro"/>
</dbReference>